<proteinExistence type="predicted"/>
<sequence length="291" mass="32711">MAEKAGDVSAVNCKEGALTSKHGHQLFCKYWKSKANDKPKHLIFISHGFGEHCQRYNDFAMTLVQNNNFVFSHDHVGHGKSEGDRVHVTNFSIYVDDVINHIEMVKKEHPGIPCFMFGHSMGGLITILTTLRAPDLFSGIILSGPGIVPNKEAATPFKIFLAKVTATLLPHYEIATISSEVICRNKNVVKNYEEDPLVWHGGIKAKWCCCIMAAMAEIRKRFKEIKVPYLLLHGSADQICSIEGSEMMHANTSSEDKTFKIYESCYHEVIWEIDGQGEQAVSDIVDWINKR</sequence>
<dbReference type="Pfam" id="PF12146">
    <property type="entry name" value="Hydrolase_4"/>
    <property type="match status" value="1"/>
</dbReference>
<keyword evidence="4" id="KW-1185">Reference proteome</keyword>
<dbReference type="AlphaFoldDB" id="T1G9B7"/>
<dbReference type="Gene3D" id="3.40.50.1820">
    <property type="entry name" value="alpha/beta hydrolase"/>
    <property type="match status" value="1"/>
</dbReference>
<dbReference type="ESTHER" id="helro-t1g9b7">
    <property type="family name" value="Monoglyceridelipase_lysophospholip"/>
</dbReference>
<name>T1G9B7_HELRO</name>
<dbReference type="OrthoDB" id="2498029at2759"/>
<evidence type="ECO:0000313" key="2">
    <source>
        <dbReference type="EMBL" id="ESN91723.1"/>
    </source>
</evidence>
<dbReference type="GO" id="GO:0016020">
    <property type="term" value="C:membrane"/>
    <property type="evidence" value="ECO:0000318"/>
    <property type="project" value="GO_Central"/>
</dbReference>
<dbReference type="SUPFAM" id="SSF53474">
    <property type="entry name" value="alpha/beta-Hydrolases"/>
    <property type="match status" value="1"/>
</dbReference>
<dbReference type="FunFam" id="3.40.50.1820:FF:000117">
    <property type="entry name" value="Monoglyceride lipase, putative"/>
    <property type="match status" value="1"/>
</dbReference>
<dbReference type="InterPro" id="IPR029058">
    <property type="entry name" value="AB_hydrolase_fold"/>
</dbReference>
<dbReference type="STRING" id="6412.T1G9B7"/>
<dbReference type="InParanoid" id="T1G9B7"/>
<gene>
    <name evidence="3" type="primary">20217664</name>
    <name evidence="2" type="ORF">HELRODRAFT_96384</name>
</gene>
<dbReference type="CTD" id="20217664"/>
<dbReference type="PANTHER" id="PTHR11614">
    <property type="entry name" value="PHOSPHOLIPASE-RELATED"/>
    <property type="match status" value="1"/>
</dbReference>
<dbReference type="HOGENOM" id="CLU_026209_7_1_1"/>
<dbReference type="PRINTS" id="PR00111">
    <property type="entry name" value="ABHYDROLASE"/>
</dbReference>
<dbReference type="Proteomes" id="UP000015101">
    <property type="component" value="Unassembled WGS sequence"/>
</dbReference>
<evidence type="ECO:0000313" key="3">
    <source>
        <dbReference type="EnsemblMetazoa" id="HelroP96384"/>
    </source>
</evidence>
<dbReference type="eggNOG" id="KOG1455">
    <property type="taxonomic scope" value="Eukaryota"/>
</dbReference>
<dbReference type="GO" id="GO:0047372">
    <property type="term" value="F:monoacylglycerol lipase activity"/>
    <property type="evidence" value="ECO:0000318"/>
    <property type="project" value="GO_Central"/>
</dbReference>
<reference evidence="2 4" key="2">
    <citation type="journal article" date="2013" name="Nature">
        <title>Insights into bilaterian evolution from three spiralian genomes.</title>
        <authorList>
            <person name="Simakov O."/>
            <person name="Marletaz F."/>
            <person name="Cho S.J."/>
            <person name="Edsinger-Gonzales E."/>
            <person name="Havlak P."/>
            <person name="Hellsten U."/>
            <person name="Kuo D.H."/>
            <person name="Larsson T."/>
            <person name="Lv J."/>
            <person name="Arendt D."/>
            <person name="Savage R."/>
            <person name="Osoegawa K."/>
            <person name="de Jong P."/>
            <person name="Grimwood J."/>
            <person name="Chapman J.A."/>
            <person name="Shapiro H."/>
            <person name="Aerts A."/>
            <person name="Otillar R.P."/>
            <person name="Terry A.Y."/>
            <person name="Boore J.L."/>
            <person name="Grigoriev I.V."/>
            <person name="Lindberg D.R."/>
            <person name="Seaver E.C."/>
            <person name="Weisblat D.A."/>
            <person name="Putnam N.H."/>
            <person name="Rokhsar D.S."/>
        </authorList>
    </citation>
    <scope>NUCLEOTIDE SEQUENCE</scope>
</reference>
<dbReference type="OMA" id="QNAQNLW"/>
<dbReference type="KEGG" id="hro:HELRODRAFT_96384"/>
<dbReference type="SMR" id="T1G9B7"/>
<dbReference type="EMBL" id="KB097700">
    <property type="protein sequence ID" value="ESN91723.1"/>
    <property type="molecule type" value="Genomic_DNA"/>
</dbReference>
<dbReference type="GeneID" id="20217664"/>
<protein>
    <recommendedName>
        <fullName evidence="1">Serine aminopeptidase S33 domain-containing protein</fullName>
    </recommendedName>
</protein>
<dbReference type="RefSeq" id="XP_009030538.1">
    <property type="nucleotide sequence ID" value="XM_009032290.1"/>
</dbReference>
<dbReference type="InterPro" id="IPR022742">
    <property type="entry name" value="Hydrolase_4"/>
</dbReference>
<accession>T1G9B7</accession>
<dbReference type="EnsemblMetazoa" id="HelroT96384">
    <property type="protein sequence ID" value="HelroP96384"/>
    <property type="gene ID" value="HelroG96384"/>
</dbReference>
<evidence type="ECO:0000259" key="1">
    <source>
        <dbReference type="Pfam" id="PF12146"/>
    </source>
</evidence>
<dbReference type="InterPro" id="IPR000073">
    <property type="entry name" value="AB_hydrolase_1"/>
</dbReference>
<dbReference type="InterPro" id="IPR051044">
    <property type="entry name" value="MAG_DAG_Lipase"/>
</dbReference>
<dbReference type="EMBL" id="AMQM01002174">
    <property type="status" value="NOT_ANNOTATED_CDS"/>
    <property type="molecule type" value="Genomic_DNA"/>
</dbReference>
<reference evidence="3" key="3">
    <citation type="submission" date="2015-06" db="UniProtKB">
        <authorList>
            <consortium name="EnsemblMetazoa"/>
        </authorList>
    </citation>
    <scope>IDENTIFICATION</scope>
</reference>
<organism evidence="3 4">
    <name type="scientific">Helobdella robusta</name>
    <name type="common">Californian leech</name>
    <dbReference type="NCBI Taxonomy" id="6412"/>
    <lineage>
        <taxon>Eukaryota</taxon>
        <taxon>Metazoa</taxon>
        <taxon>Spiralia</taxon>
        <taxon>Lophotrochozoa</taxon>
        <taxon>Annelida</taxon>
        <taxon>Clitellata</taxon>
        <taxon>Hirudinea</taxon>
        <taxon>Rhynchobdellida</taxon>
        <taxon>Glossiphoniidae</taxon>
        <taxon>Helobdella</taxon>
    </lineage>
</organism>
<evidence type="ECO:0000313" key="4">
    <source>
        <dbReference type="Proteomes" id="UP000015101"/>
    </source>
</evidence>
<feature type="domain" description="Serine aminopeptidase S33" evidence="1">
    <location>
        <begin position="38"/>
        <end position="273"/>
    </location>
</feature>
<reference evidence="4" key="1">
    <citation type="submission" date="2012-12" db="EMBL/GenBank/DDBJ databases">
        <authorList>
            <person name="Hellsten U."/>
            <person name="Grimwood J."/>
            <person name="Chapman J.A."/>
            <person name="Shapiro H."/>
            <person name="Aerts A."/>
            <person name="Otillar R.P."/>
            <person name="Terry A.Y."/>
            <person name="Boore J.L."/>
            <person name="Simakov O."/>
            <person name="Marletaz F."/>
            <person name="Cho S.-J."/>
            <person name="Edsinger-Gonzales E."/>
            <person name="Havlak P."/>
            <person name="Kuo D.-H."/>
            <person name="Larsson T."/>
            <person name="Lv J."/>
            <person name="Arendt D."/>
            <person name="Savage R."/>
            <person name="Osoegawa K."/>
            <person name="de Jong P."/>
            <person name="Lindberg D.R."/>
            <person name="Seaver E.C."/>
            <person name="Weisblat D.A."/>
            <person name="Putnam N.H."/>
            <person name="Grigoriev I.V."/>
            <person name="Rokhsar D.S."/>
        </authorList>
    </citation>
    <scope>NUCLEOTIDE SEQUENCE</scope>
</reference>